<dbReference type="GO" id="GO:0000166">
    <property type="term" value="F:nucleotide binding"/>
    <property type="evidence" value="ECO:0007669"/>
    <property type="project" value="InterPro"/>
</dbReference>
<dbReference type="Gene3D" id="3.40.50.720">
    <property type="entry name" value="NAD(P)-binding Rossmann-like Domain"/>
    <property type="match status" value="1"/>
</dbReference>
<dbReference type="InterPro" id="IPR043906">
    <property type="entry name" value="Gfo/Idh/MocA_OxRdtase_bact_C"/>
</dbReference>
<dbReference type="PANTHER" id="PTHR43818">
    <property type="entry name" value="BCDNA.GH03377"/>
    <property type="match status" value="1"/>
</dbReference>
<accession>A0A381XY73</accession>
<dbReference type="SUPFAM" id="SSF55347">
    <property type="entry name" value="Glyceraldehyde-3-phosphate dehydrogenase-like, C-terminal domain"/>
    <property type="match status" value="1"/>
</dbReference>
<feature type="domain" description="Gfo/Idh/MocA-like oxidoreductase bacterial type C-terminal" evidence="2">
    <location>
        <begin position="201"/>
        <end position="443"/>
    </location>
</feature>
<dbReference type="InterPro" id="IPR006311">
    <property type="entry name" value="TAT_signal"/>
</dbReference>
<evidence type="ECO:0000313" key="3">
    <source>
        <dbReference type="EMBL" id="SVA69708.1"/>
    </source>
</evidence>
<dbReference type="PANTHER" id="PTHR43818:SF5">
    <property type="entry name" value="OXIDOREDUCTASE FAMILY PROTEIN"/>
    <property type="match status" value="1"/>
</dbReference>
<dbReference type="InterPro" id="IPR036291">
    <property type="entry name" value="NAD(P)-bd_dom_sf"/>
</dbReference>
<reference evidence="3" key="1">
    <citation type="submission" date="2018-05" db="EMBL/GenBank/DDBJ databases">
        <authorList>
            <person name="Lanie J.A."/>
            <person name="Ng W.-L."/>
            <person name="Kazmierczak K.M."/>
            <person name="Andrzejewski T.M."/>
            <person name="Davidsen T.M."/>
            <person name="Wayne K.J."/>
            <person name="Tettelin H."/>
            <person name="Glass J.I."/>
            <person name="Rusch D."/>
            <person name="Podicherti R."/>
            <person name="Tsui H.-C.T."/>
            <person name="Winkler M.E."/>
        </authorList>
    </citation>
    <scope>NUCLEOTIDE SEQUENCE</scope>
</reference>
<sequence>MTNSRRDFLKLAAKYSVGGVVFNSISLSSIAAMRRYVSPNEKINFGLIGANGMGWADMRSILKNSEANCIAICDVDANVLKKRAKDCKEITGKKPKVYGDYRKLLENKDVDAVVIGTPDHWHCLNLVDSLQAGKHAYCEKPIANSIEESFLMNDAVKKYNKIVQVGQWQRSGTQYKDALDFLWSGKLGDIRLVKVWAYQGWYGWVDDKPDTDAPKGVNYNMWLGPAPMRKFNENRFHFNFRWYWDYAGGLMTDWGVHEIDIALYGMKAKNPVSVMASGGKFGYPDQDTDTPDTLQTVFEYDDFTMLWEHANGIDGGNYGRDEGISFIGNKATLVVNRGGWEVISEIDHRRTKKPFMESIPKIDATENALDSHTKNFLEAMKHNSPGSLKCDLNSGSIACINSHMGNIAYKTGEKIYWDRKNQAFIDNPKANKLIKSAYNNGWKLPSG</sequence>
<dbReference type="AlphaFoldDB" id="A0A381XY73"/>
<dbReference type="PROSITE" id="PS51318">
    <property type="entry name" value="TAT"/>
    <property type="match status" value="1"/>
</dbReference>
<evidence type="ECO:0000259" key="1">
    <source>
        <dbReference type="Pfam" id="PF01408"/>
    </source>
</evidence>
<gene>
    <name evidence="3" type="ORF">METZ01_LOCUS122562</name>
</gene>
<dbReference type="SUPFAM" id="SSF51735">
    <property type="entry name" value="NAD(P)-binding Rossmann-fold domains"/>
    <property type="match status" value="1"/>
</dbReference>
<dbReference type="InterPro" id="IPR050463">
    <property type="entry name" value="Gfo/Idh/MocA_oxidrdct_glycsds"/>
</dbReference>
<dbReference type="Pfam" id="PF19051">
    <property type="entry name" value="GFO_IDH_MocA_C2"/>
    <property type="match status" value="1"/>
</dbReference>
<dbReference type="EMBL" id="UINC01016808">
    <property type="protein sequence ID" value="SVA69708.1"/>
    <property type="molecule type" value="Genomic_DNA"/>
</dbReference>
<name>A0A381XY73_9ZZZZ</name>
<organism evidence="3">
    <name type="scientific">marine metagenome</name>
    <dbReference type="NCBI Taxonomy" id="408172"/>
    <lineage>
        <taxon>unclassified sequences</taxon>
        <taxon>metagenomes</taxon>
        <taxon>ecological metagenomes</taxon>
    </lineage>
</organism>
<evidence type="ECO:0008006" key="4">
    <source>
        <dbReference type="Google" id="ProtNLM"/>
    </source>
</evidence>
<dbReference type="Gene3D" id="3.30.360.10">
    <property type="entry name" value="Dihydrodipicolinate Reductase, domain 2"/>
    <property type="match status" value="1"/>
</dbReference>
<dbReference type="Pfam" id="PF01408">
    <property type="entry name" value="GFO_IDH_MocA"/>
    <property type="match status" value="1"/>
</dbReference>
<protein>
    <recommendedName>
        <fullName evidence="4">Gfo/Idh/MocA-like oxidoreductase N-terminal domain-containing protein</fullName>
    </recommendedName>
</protein>
<dbReference type="InterPro" id="IPR000683">
    <property type="entry name" value="Gfo/Idh/MocA-like_OxRdtase_N"/>
</dbReference>
<feature type="domain" description="Gfo/Idh/MocA-like oxidoreductase N-terminal" evidence="1">
    <location>
        <begin position="43"/>
        <end position="166"/>
    </location>
</feature>
<proteinExistence type="predicted"/>
<evidence type="ECO:0000259" key="2">
    <source>
        <dbReference type="Pfam" id="PF19051"/>
    </source>
</evidence>